<organism evidence="1">
    <name type="scientific">bioreactor metagenome</name>
    <dbReference type="NCBI Taxonomy" id="1076179"/>
    <lineage>
        <taxon>unclassified sequences</taxon>
        <taxon>metagenomes</taxon>
        <taxon>ecological metagenomes</taxon>
    </lineage>
</organism>
<evidence type="ECO:0008006" key="2">
    <source>
        <dbReference type="Google" id="ProtNLM"/>
    </source>
</evidence>
<proteinExistence type="predicted"/>
<dbReference type="Gene3D" id="3.40.50.10150">
    <property type="entry name" value="B12-dependent dehydatase associated subunit"/>
    <property type="match status" value="1"/>
</dbReference>
<protein>
    <recommendedName>
        <fullName evidence="2">Propanediol dehydratase medium subunit</fullName>
    </recommendedName>
</protein>
<dbReference type="InterPro" id="IPR010254">
    <property type="entry name" value="B12-dep_deHydtase_bsu"/>
</dbReference>
<evidence type="ECO:0000313" key="1">
    <source>
        <dbReference type="EMBL" id="MPN50530.1"/>
    </source>
</evidence>
<accession>A0A645IHE0</accession>
<name>A0A645IHE0_9ZZZZ</name>
<dbReference type="EMBL" id="VSSQ01114801">
    <property type="protein sequence ID" value="MPN50530.1"/>
    <property type="molecule type" value="Genomic_DNA"/>
</dbReference>
<sequence>MIGSNVEKPAIFVIASNAEKAVVKELLAGIEEEGIPYDVKNITFNESSVLKYLHEACQKSRMGIAVAIIDNRIILQHNKLRQEKPLLDINLNFYDKEEKARTIGANAARLYKVMPLKGIGNLEDKLREKITETVISVLKNFDIEIHREGF</sequence>
<dbReference type="SUPFAM" id="SSF52968">
    <property type="entry name" value="B12-dependent dehydatase associated subunit"/>
    <property type="match status" value="1"/>
</dbReference>
<comment type="caution">
    <text evidence="1">The sequence shown here is derived from an EMBL/GenBank/DDBJ whole genome shotgun (WGS) entry which is preliminary data.</text>
</comment>
<dbReference type="Pfam" id="PF02288">
    <property type="entry name" value="Dehydratase_MU"/>
    <property type="match status" value="1"/>
</dbReference>
<gene>
    <name evidence="1" type="ORF">SDC9_198157</name>
</gene>
<reference evidence="1" key="1">
    <citation type="submission" date="2019-08" db="EMBL/GenBank/DDBJ databases">
        <authorList>
            <person name="Kucharzyk K."/>
            <person name="Murdoch R.W."/>
            <person name="Higgins S."/>
            <person name="Loffler F."/>
        </authorList>
    </citation>
    <scope>NUCLEOTIDE SEQUENCE</scope>
</reference>
<dbReference type="AlphaFoldDB" id="A0A645IHE0"/>
<dbReference type="InterPro" id="IPR003208">
    <property type="entry name" value="Dehydtase/Dehydtase_re"/>
</dbReference>